<dbReference type="InterPro" id="IPR007138">
    <property type="entry name" value="ABM_dom"/>
</dbReference>
<dbReference type="PANTHER" id="PTHR33336">
    <property type="entry name" value="QUINOL MONOOXYGENASE YGIN-RELATED"/>
    <property type="match status" value="1"/>
</dbReference>
<reference evidence="2 3" key="1">
    <citation type="submission" date="2018-07" db="EMBL/GenBank/DDBJ databases">
        <title>Complete genome sequence of Flavobacterium psychrolimnae LMG 22018.</title>
        <authorList>
            <person name="Kim D.-U."/>
        </authorList>
    </citation>
    <scope>NUCLEOTIDE SEQUENCE [LARGE SCALE GENOMIC DNA]</scope>
    <source>
        <strain evidence="2 3">LMG 22018</strain>
    </source>
</reference>
<evidence type="ECO:0000313" key="3">
    <source>
        <dbReference type="Proteomes" id="UP000253676"/>
    </source>
</evidence>
<dbReference type="PANTHER" id="PTHR33336:SF15">
    <property type="entry name" value="ABM DOMAIN-CONTAINING PROTEIN"/>
    <property type="match status" value="1"/>
</dbReference>
<proteinExistence type="predicted"/>
<accession>A0A366B462</accession>
<protein>
    <submittedName>
        <fullName evidence="2">Antibiotic biosynthesis monooxygenase</fullName>
    </submittedName>
</protein>
<dbReference type="EMBL" id="QNUX01000002">
    <property type="protein sequence ID" value="RBN51433.1"/>
    <property type="molecule type" value="Genomic_DNA"/>
</dbReference>
<dbReference type="RefSeq" id="WP_113633812.1">
    <property type="nucleotide sequence ID" value="NZ_QNUX01000002.1"/>
</dbReference>
<dbReference type="SUPFAM" id="SSF54909">
    <property type="entry name" value="Dimeric alpha+beta barrel"/>
    <property type="match status" value="1"/>
</dbReference>
<sequence>MAINLTVILKSKPENREILKTLLLDLVQKSTKEVACLQYDLHQSLEDSEIFIFHEVWASEAGLKLHNGQSYVISFFENAKVMLQELPIIYRTTKL</sequence>
<evidence type="ECO:0000259" key="1">
    <source>
        <dbReference type="PROSITE" id="PS51725"/>
    </source>
</evidence>
<dbReference type="AlphaFoldDB" id="A0A366B462"/>
<name>A0A366B462_9FLAO</name>
<evidence type="ECO:0000313" key="2">
    <source>
        <dbReference type="EMBL" id="RBN51433.1"/>
    </source>
</evidence>
<gene>
    <name evidence="2" type="ORF">DR980_03160</name>
</gene>
<dbReference type="Gene3D" id="3.30.70.100">
    <property type="match status" value="1"/>
</dbReference>
<feature type="domain" description="ABM" evidence="1">
    <location>
        <begin position="3"/>
        <end position="91"/>
    </location>
</feature>
<dbReference type="PROSITE" id="PS51725">
    <property type="entry name" value="ABM"/>
    <property type="match status" value="1"/>
</dbReference>
<keyword evidence="3" id="KW-1185">Reference proteome</keyword>
<dbReference type="Proteomes" id="UP000253676">
    <property type="component" value="Unassembled WGS sequence"/>
</dbReference>
<dbReference type="InterPro" id="IPR050744">
    <property type="entry name" value="AI-2_Isomerase_LsrG"/>
</dbReference>
<comment type="caution">
    <text evidence="2">The sequence shown here is derived from an EMBL/GenBank/DDBJ whole genome shotgun (WGS) entry which is preliminary data.</text>
</comment>
<keyword evidence="2" id="KW-0503">Monooxygenase</keyword>
<dbReference type="InterPro" id="IPR011008">
    <property type="entry name" value="Dimeric_a/b-barrel"/>
</dbReference>
<dbReference type="Pfam" id="PF03992">
    <property type="entry name" value="ABM"/>
    <property type="match status" value="1"/>
</dbReference>
<dbReference type="GO" id="GO:0004497">
    <property type="term" value="F:monooxygenase activity"/>
    <property type="evidence" value="ECO:0007669"/>
    <property type="project" value="UniProtKB-KW"/>
</dbReference>
<keyword evidence="2" id="KW-0560">Oxidoreductase</keyword>
<organism evidence="2 3">
    <name type="scientific">Flavobacterium psychrolimnae</name>
    <dbReference type="NCBI Taxonomy" id="249351"/>
    <lineage>
        <taxon>Bacteria</taxon>
        <taxon>Pseudomonadati</taxon>
        <taxon>Bacteroidota</taxon>
        <taxon>Flavobacteriia</taxon>
        <taxon>Flavobacteriales</taxon>
        <taxon>Flavobacteriaceae</taxon>
        <taxon>Flavobacterium</taxon>
    </lineage>
</organism>
<dbReference type="OrthoDB" id="9806189at2"/>